<keyword evidence="10" id="KW-0472">Membrane</keyword>
<sequence>MLSSEAIEASRLARLPRLDDEVEDDDAAANGCSCAASPASRPTVGRSPIVAAHLDLGSPHAGALAGDDVDDERDDDPVGVASARAVHAGSHSTSVAPSRESSAHDLSRARHLELPPAVPMPACEPTRARQPPLPPPPVGGSSSAERNGTSTRPPPSPKPWHHRAHAMHDGNAAEMAQVCAMLQEAIAMRQRYMKFSPSARRPSDEPPSPVPHYEPFDFPPEGAPPRSAHVFEMRRGVMVVWTGVDLPSLLQEYEAAHKAHIDFHQYTLDLGRLHDICAAGPVYTFCVRRLALLESRYKLHTMEREADELAQMRANPHRDYYNCRKVDTHIHLAAAMNQKHLLRFIKRKMKVEPDVPVIAKNGRTLTLREVCDELRLSPYDINLDSLGMHADSSTFRRFDKFNLKYNPLGDASLREIFIKTDNFINGRYLAELTKELFVDLEESKYVNAEYRLSIYGRAPDEWAKLADWVVLNRLWSPNNRWLVQVPRLYHLYHAAGSVAHFEQFLSNLFTPLFEATRDPAAHPHLHLLLQQVVGFDCVDDESKPDTALPTSEHDWARGGCPREPREWSTGTNPHYAYYTYYLYANLHVLNLFRQARGLSTFDFRPHSGEAGELSHLHATFLCAHGINHGLMLRRSPPLQYLYYLTQIGIAMSPLSNNMLFCELARNPFPLYFVRGLNVCLSTDDPLMFHYTKEPLMEEYCIARHTWQLSPVDLSEIFRASVLHSSFERCVKAYWLGPDFWRPGAAGNDITRTNVPDIRLAFREQAHREELHVVYESAAATALHATISAAASQHPRPPNQGALLRAAGGAISVDTLSQAHEARQSAAAAAHQQQHPPERLMPNAQGRRQSVTDEAVMRAIQAVRSEAAIDEAGSSQPTEPLVLGVPLSSAVAIAVGAASVAASAFALGAAFARVLSFGSRRRRAAGGGASGG</sequence>
<feature type="region of interest" description="Disordered" evidence="9">
    <location>
        <begin position="85"/>
        <end position="164"/>
    </location>
</feature>
<feature type="compositionally biased region" description="Acidic residues" evidence="9">
    <location>
        <begin position="67"/>
        <end position="77"/>
    </location>
</feature>
<comment type="caution">
    <text evidence="11">The sequence shown here is derived from an EMBL/GenBank/DDBJ whole genome shotgun (WGS) entry which is preliminary data.</text>
</comment>
<dbReference type="Proteomes" id="UP000751190">
    <property type="component" value="Unassembled WGS sequence"/>
</dbReference>
<name>A0A8J6CEK1_DIALT</name>
<dbReference type="SUPFAM" id="SSF51556">
    <property type="entry name" value="Metallo-dependent hydrolases"/>
    <property type="match status" value="1"/>
</dbReference>
<dbReference type="GO" id="GO:0005829">
    <property type="term" value="C:cytosol"/>
    <property type="evidence" value="ECO:0007669"/>
    <property type="project" value="TreeGrafter"/>
</dbReference>
<evidence type="ECO:0000256" key="2">
    <source>
        <dbReference type="ARBA" id="ARBA00004955"/>
    </source>
</evidence>
<feature type="region of interest" description="Disordered" evidence="9">
    <location>
        <begin position="197"/>
        <end position="221"/>
    </location>
</feature>
<dbReference type="Gene3D" id="3.20.20.140">
    <property type="entry name" value="Metal-dependent hydrolases"/>
    <property type="match status" value="1"/>
</dbReference>
<comment type="cofactor">
    <cofactor evidence="1">
        <name>Zn(2+)</name>
        <dbReference type="ChEBI" id="CHEBI:29105"/>
    </cofactor>
</comment>
<feature type="compositionally biased region" description="Low complexity" evidence="9">
    <location>
        <begin position="823"/>
        <end position="834"/>
    </location>
</feature>
<evidence type="ECO:0000313" key="12">
    <source>
        <dbReference type="Proteomes" id="UP000751190"/>
    </source>
</evidence>
<dbReference type="InterPro" id="IPR032466">
    <property type="entry name" value="Metal_Hydrolase"/>
</dbReference>
<dbReference type="GO" id="GO:0032264">
    <property type="term" value="P:IMP salvage"/>
    <property type="evidence" value="ECO:0007669"/>
    <property type="project" value="InterPro"/>
</dbReference>
<keyword evidence="10" id="KW-0812">Transmembrane</keyword>
<evidence type="ECO:0000256" key="9">
    <source>
        <dbReference type="SAM" id="MobiDB-lite"/>
    </source>
</evidence>
<evidence type="ECO:0000256" key="6">
    <source>
        <dbReference type="ARBA" id="ARBA00022801"/>
    </source>
</evidence>
<dbReference type="OrthoDB" id="1723809at2759"/>
<dbReference type="PANTHER" id="PTHR11359">
    <property type="entry name" value="AMP DEAMINASE"/>
    <property type="match status" value="1"/>
</dbReference>
<dbReference type="Pfam" id="PF19326">
    <property type="entry name" value="AMP_deaminase"/>
    <property type="match status" value="1"/>
</dbReference>
<dbReference type="Gene3D" id="4.10.800.20">
    <property type="match status" value="1"/>
</dbReference>
<comment type="similarity">
    <text evidence="3">Belongs to the metallo-dependent hydrolases superfamily. Adenosine and AMP deaminases family.</text>
</comment>
<comment type="pathway">
    <text evidence="2">Purine metabolism; IMP biosynthesis via salvage pathway; IMP from AMP: step 1/1.</text>
</comment>
<dbReference type="AlphaFoldDB" id="A0A8J6CEK1"/>
<feature type="compositionally biased region" description="Polar residues" evidence="9">
    <location>
        <begin position="90"/>
        <end position="100"/>
    </location>
</feature>
<dbReference type="GO" id="GO:0003876">
    <property type="term" value="F:AMP deaminase activity"/>
    <property type="evidence" value="ECO:0007669"/>
    <property type="project" value="UniProtKB-EC"/>
</dbReference>
<organism evidence="11 12">
    <name type="scientific">Diacronema lutheri</name>
    <name type="common">Unicellular marine alga</name>
    <name type="synonym">Monochrysis lutheri</name>
    <dbReference type="NCBI Taxonomy" id="2081491"/>
    <lineage>
        <taxon>Eukaryota</taxon>
        <taxon>Haptista</taxon>
        <taxon>Haptophyta</taxon>
        <taxon>Pavlovophyceae</taxon>
        <taxon>Pavlovales</taxon>
        <taxon>Pavlovaceae</taxon>
        <taxon>Diacronema</taxon>
    </lineage>
</organism>
<feature type="region of interest" description="Disordered" evidence="9">
    <location>
        <begin position="544"/>
        <end position="563"/>
    </location>
</feature>
<feature type="transmembrane region" description="Helical" evidence="10">
    <location>
        <begin position="889"/>
        <end position="914"/>
    </location>
</feature>
<dbReference type="EC" id="3.5.4.6" evidence="4"/>
<keyword evidence="6" id="KW-0378">Hydrolase</keyword>
<dbReference type="NCBIfam" id="TIGR01429">
    <property type="entry name" value="AMP_deaminase"/>
    <property type="match status" value="1"/>
</dbReference>
<feature type="compositionally biased region" description="Basic and acidic residues" evidence="9">
    <location>
        <begin position="101"/>
        <end position="113"/>
    </location>
</feature>
<keyword evidence="10" id="KW-1133">Transmembrane helix</keyword>
<feature type="region of interest" description="Disordered" evidence="9">
    <location>
        <begin position="820"/>
        <end position="848"/>
    </location>
</feature>
<evidence type="ECO:0000256" key="4">
    <source>
        <dbReference type="ARBA" id="ARBA00012775"/>
    </source>
</evidence>
<dbReference type="InterPro" id="IPR006329">
    <property type="entry name" value="AMPD"/>
</dbReference>
<feature type="compositionally biased region" description="Polar residues" evidence="9">
    <location>
        <begin position="140"/>
        <end position="151"/>
    </location>
</feature>
<dbReference type="PANTHER" id="PTHR11359:SF0">
    <property type="entry name" value="AMP DEAMINASE"/>
    <property type="match status" value="1"/>
</dbReference>
<dbReference type="GO" id="GO:0046872">
    <property type="term" value="F:metal ion binding"/>
    <property type="evidence" value="ECO:0007669"/>
    <property type="project" value="UniProtKB-KW"/>
</dbReference>
<dbReference type="FunFam" id="4.10.800.20:FF:000001">
    <property type="entry name" value="AMP deaminase"/>
    <property type="match status" value="1"/>
</dbReference>
<keyword evidence="8" id="KW-0546">Nucleotide metabolism</keyword>
<dbReference type="EMBL" id="JAGTXO010000006">
    <property type="protein sequence ID" value="KAG8467000.1"/>
    <property type="molecule type" value="Genomic_DNA"/>
</dbReference>
<evidence type="ECO:0000256" key="10">
    <source>
        <dbReference type="SAM" id="Phobius"/>
    </source>
</evidence>
<keyword evidence="5" id="KW-0479">Metal-binding</keyword>
<keyword evidence="12" id="KW-1185">Reference proteome</keyword>
<feature type="region of interest" description="Disordered" evidence="9">
    <location>
        <begin position="18"/>
        <end position="46"/>
    </location>
</feature>
<evidence type="ECO:0000256" key="1">
    <source>
        <dbReference type="ARBA" id="ARBA00001947"/>
    </source>
</evidence>
<evidence type="ECO:0000313" key="11">
    <source>
        <dbReference type="EMBL" id="KAG8467000.1"/>
    </source>
</evidence>
<feature type="compositionally biased region" description="Pro residues" evidence="9">
    <location>
        <begin position="205"/>
        <end position="221"/>
    </location>
</feature>
<gene>
    <name evidence="11" type="ORF">KFE25_000316</name>
</gene>
<protein>
    <recommendedName>
        <fullName evidence="4">AMP deaminase</fullName>
        <ecNumber evidence="4">3.5.4.6</ecNumber>
    </recommendedName>
</protein>
<evidence type="ECO:0000256" key="5">
    <source>
        <dbReference type="ARBA" id="ARBA00022723"/>
    </source>
</evidence>
<feature type="compositionally biased region" description="Basic and acidic residues" evidence="9">
    <location>
        <begin position="551"/>
        <end position="563"/>
    </location>
</feature>
<proteinExistence type="inferred from homology"/>
<evidence type="ECO:0000256" key="3">
    <source>
        <dbReference type="ARBA" id="ARBA00006676"/>
    </source>
</evidence>
<evidence type="ECO:0000256" key="7">
    <source>
        <dbReference type="ARBA" id="ARBA00022833"/>
    </source>
</evidence>
<keyword evidence="7" id="KW-0862">Zinc</keyword>
<evidence type="ECO:0000256" key="8">
    <source>
        <dbReference type="ARBA" id="ARBA00023080"/>
    </source>
</evidence>
<feature type="region of interest" description="Disordered" evidence="9">
    <location>
        <begin position="58"/>
        <end position="77"/>
    </location>
</feature>
<dbReference type="GO" id="GO:0046033">
    <property type="term" value="P:AMP metabolic process"/>
    <property type="evidence" value="ECO:0007669"/>
    <property type="project" value="TreeGrafter"/>
</dbReference>
<reference evidence="11" key="1">
    <citation type="submission" date="2021-05" db="EMBL/GenBank/DDBJ databases">
        <title>The genome of the haptophyte Pavlova lutheri (Diacronema luteri, Pavlovales) - a model for lipid biosynthesis in eukaryotic algae.</title>
        <authorList>
            <person name="Hulatt C.J."/>
            <person name="Posewitz M.C."/>
        </authorList>
    </citation>
    <scope>NUCLEOTIDE SEQUENCE</scope>
    <source>
        <strain evidence="11">NIVA-4/92</strain>
    </source>
</reference>
<accession>A0A8J6CEK1</accession>